<feature type="region of interest" description="Disordered" evidence="1">
    <location>
        <begin position="21"/>
        <end position="64"/>
    </location>
</feature>
<evidence type="ECO:0000256" key="1">
    <source>
        <dbReference type="SAM" id="MobiDB-lite"/>
    </source>
</evidence>
<evidence type="ECO:0000313" key="3">
    <source>
        <dbReference type="Proteomes" id="UP001314170"/>
    </source>
</evidence>
<dbReference type="EMBL" id="CAWUPB010000127">
    <property type="protein sequence ID" value="CAK7323534.1"/>
    <property type="molecule type" value="Genomic_DNA"/>
</dbReference>
<feature type="non-terminal residue" evidence="2">
    <location>
        <position position="76"/>
    </location>
</feature>
<name>A0AAV1QS44_9ROSI</name>
<gene>
    <name evidence="2" type="ORF">DCAF_LOCUS1163</name>
</gene>
<keyword evidence="3" id="KW-1185">Reference proteome</keyword>
<comment type="caution">
    <text evidence="2">The sequence shown here is derived from an EMBL/GenBank/DDBJ whole genome shotgun (WGS) entry which is preliminary data.</text>
</comment>
<organism evidence="2 3">
    <name type="scientific">Dovyalis caffra</name>
    <dbReference type="NCBI Taxonomy" id="77055"/>
    <lineage>
        <taxon>Eukaryota</taxon>
        <taxon>Viridiplantae</taxon>
        <taxon>Streptophyta</taxon>
        <taxon>Embryophyta</taxon>
        <taxon>Tracheophyta</taxon>
        <taxon>Spermatophyta</taxon>
        <taxon>Magnoliopsida</taxon>
        <taxon>eudicotyledons</taxon>
        <taxon>Gunneridae</taxon>
        <taxon>Pentapetalae</taxon>
        <taxon>rosids</taxon>
        <taxon>fabids</taxon>
        <taxon>Malpighiales</taxon>
        <taxon>Salicaceae</taxon>
        <taxon>Flacourtieae</taxon>
        <taxon>Dovyalis</taxon>
    </lineage>
</organism>
<accession>A0AAV1QS44</accession>
<dbReference type="Proteomes" id="UP001314170">
    <property type="component" value="Unassembled WGS sequence"/>
</dbReference>
<sequence>FKGRPEASSCARQFLGKETPAKSFNKISRQPNIRGGYGMSFSKTTGADVKQKDPCKNDHLQYYPPPRCRDRECEVD</sequence>
<dbReference type="AlphaFoldDB" id="A0AAV1QS44"/>
<proteinExistence type="predicted"/>
<feature type="compositionally biased region" description="Basic and acidic residues" evidence="1">
    <location>
        <begin position="49"/>
        <end position="59"/>
    </location>
</feature>
<reference evidence="2 3" key="1">
    <citation type="submission" date="2024-01" db="EMBL/GenBank/DDBJ databases">
        <authorList>
            <person name="Waweru B."/>
        </authorList>
    </citation>
    <scope>NUCLEOTIDE SEQUENCE [LARGE SCALE GENOMIC DNA]</scope>
</reference>
<evidence type="ECO:0000313" key="2">
    <source>
        <dbReference type="EMBL" id="CAK7323534.1"/>
    </source>
</evidence>
<protein>
    <submittedName>
        <fullName evidence="2">Uncharacterized protein</fullName>
    </submittedName>
</protein>
<feature type="non-terminal residue" evidence="2">
    <location>
        <position position="1"/>
    </location>
</feature>